<evidence type="ECO:0000313" key="2">
    <source>
        <dbReference type="Proteomes" id="UP000886998"/>
    </source>
</evidence>
<evidence type="ECO:0000313" key="1">
    <source>
        <dbReference type="EMBL" id="GFY71553.1"/>
    </source>
</evidence>
<accession>A0A8X7CK47</accession>
<proteinExistence type="predicted"/>
<dbReference type="EMBL" id="BMAV01018924">
    <property type="protein sequence ID" value="GFY71553.1"/>
    <property type="molecule type" value="Genomic_DNA"/>
</dbReference>
<keyword evidence="2" id="KW-1185">Reference proteome</keyword>
<gene>
    <name evidence="1" type="ORF">TNIN_220241</name>
</gene>
<reference evidence="1" key="1">
    <citation type="submission" date="2020-08" db="EMBL/GenBank/DDBJ databases">
        <title>Multicomponent nature underlies the extraordinary mechanical properties of spider dragline silk.</title>
        <authorList>
            <person name="Kono N."/>
            <person name="Nakamura H."/>
            <person name="Mori M."/>
            <person name="Yoshida Y."/>
            <person name="Ohtoshi R."/>
            <person name="Malay A.D."/>
            <person name="Moran D.A.P."/>
            <person name="Tomita M."/>
            <person name="Numata K."/>
            <person name="Arakawa K."/>
        </authorList>
    </citation>
    <scope>NUCLEOTIDE SEQUENCE</scope>
</reference>
<organism evidence="1 2">
    <name type="scientific">Trichonephila inaurata madagascariensis</name>
    <dbReference type="NCBI Taxonomy" id="2747483"/>
    <lineage>
        <taxon>Eukaryota</taxon>
        <taxon>Metazoa</taxon>
        <taxon>Ecdysozoa</taxon>
        <taxon>Arthropoda</taxon>
        <taxon>Chelicerata</taxon>
        <taxon>Arachnida</taxon>
        <taxon>Araneae</taxon>
        <taxon>Araneomorphae</taxon>
        <taxon>Entelegynae</taxon>
        <taxon>Araneoidea</taxon>
        <taxon>Nephilidae</taxon>
        <taxon>Trichonephila</taxon>
        <taxon>Trichonephila inaurata</taxon>
    </lineage>
</organism>
<name>A0A8X7CK47_9ARAC</name>
<sequence length="88" mass="10389">MIDARFVYVCNGGSYQFSNRVTNECIRCHDTRWRRCRFQLHRIVVRIDPPSHLRFLLPLTTFPHPEVGRKWDLLTVSVLLLVVPLEAI</sequence>
<dbReference type="AlphaFoldDB" id="A0A8X7CK47"/>
<dbReference type="Proteomes" id="UP000886998">
    <property type="component" value="Unassembled WGS sequence"/>
</dbReference>
<protein>
    <submittedName>
        <fullName evidence="1">Uncharacterized protein</fullName>
    </submittedName>
</protein>
<comment type="caution">
    <text evidence="1">The sequence shown here is derived from an EMBL/GenBank/DDBJ whole genome shotgun (WGS) entry which is preliminary data.</text>
</comment>